<name>A0AAD3XY93_NEPGR</name>
<evidence type="ECO:0000313" key="1">
    <source>
        <dbReference type="EMBL" id="GMH20670.1"/>
    </source>
</evidence>
<dbReference type="PANTHER" id="PTHR33384">
    <property type="entry name" value="EXPRESSED PROTEIN"/>
    <property type="match status" value="1"/>
</dbReference>
<comment type="caution">
    <text evidence="1">The sequence shown here is derived from an EMBL/GenBank/DDBJ whole genome shotgun (WGS) entry which is preliminary data.</text>
</comment>
<dbReference type="Proteomes" id="UP001279734">
    <property type="component" value="Unassembled WGS sequence"/>
</dbReference>
<gene>
    <name evidence="1" type="ORF">Nepgr_022511</name>
</gene>
<reference evidence="1" key="1">
    <citation type="submission" date="2023-05" db="EMBL/GenBank/DDBJ databases">
        <title>Nepenthes gracilis genome sequencing.</title>
        <authorList>
            <person name="Fukushima K."/>
        </authorList>
    </citation>
    <scope>NUCLEOTIDE SEQUENCE</scope>
    <source>
        <strain evidence="1">SING2019-196</strain>
    </source>
</reference>
<organism evidence="1 2">
    <name type="scientific">Nepenthes gracilis</name>
    <name type="common">Slender pitcher plant</name>
    <dbReference type="NCBI Taxonomy" id="150966"/>
    <lineage>
        <taxon>Eukaryota</taxon>
        <taxon>Viridiplantae</taxon>
        <taxon>Streptophyta</taxon>
        <taxon>Embryophyta</taxon>
        <taxon>Tracheophyta</taxon>
        <taxon>Spermatophyta</taxon>
        <taxon>Magnoliopsida</taxon>
        <taxon>eudicotyledons</taxon>
        <taxon>Gunneridae</taxon>
        <taxon>Pentapetalae</taxon>
        <taxon>Caryophyllales</taxon>
        <taxon>Nepenthaceae</taxon>
        <taxon>Nepenthes</taxon>
    </lineage>
</organism>
<evidence type="ECO:0000313" key="2">
    <source>
        <dbReference type="Proteomes" id="UP001279734"/>
    </source>
</evidence>
<keyword evidence="2" id="KW-1185">Reference proteome</keyword>
<dbReference type="EMBL" id="BSYO01000022">
    <property type="protein sequence ID" value="GMH20670.1"/>
    <property type="molecule type" value="Genomic_DNA"/>
</dbReference>
<sequence length="215" mass="23346">MNDNTSSLKSSNQFETTPAGGFLRVWRSSEVSERLLKMNHCDIQKNATLVALEEMESSVSLWDRKGPVVCPKPQRVGILSNNPAMSLRFHKRSLQADLCDSKAGAELLDMILMKQGYGAEKSPRELASSPPFFCGSPPTRVSNPLVQDAQFVEAKLTQLSASHIAPPSNSLSPSSSTHKGGCVRMKFGLKPAAVRVEGFDCLSRDHQNSSITAVA</sequence>
<accession>A0AAD3XY93</accession>
<protein>
    <submittedName>
        <fullName evidence="1">Uncharacterized protein</fullName>
    </submittedName>
</protein>
<dbReference type="PANTHER" id="PTHR33384:SF52">
    <property type="entry name" value="DUF3741 DOMAIN-CONTAINING PROTEIN"/>
    <property type="match status" value="1"/>
</dbReference>
<dbReference type="AlphaFoldDB" id="A0AAD3XY93"/>
<proteinExistence type="predicted"/>